<feature type="region of interest" description="Disordered" evidence="2">
    <location>
        <begin position="1091"/>
        <end position="1137"/>
    </location>
</feature>
<dbReference type="Pfam" id="PF00395">
    <property type="entry name" value="SLH"/>
    <property type="match status" value="3"/>
</dbReference>
<dbReference type="InterPro" id="IPR000906">
    <property type="entry name" value="ZU5_dom"/>
</dbReference>
<evidence type="ECO:0000313" key="6">
    <source>
        <dbReference type="Proteomes" id="UP000069697"/>
    </source>
</evidence>
<reference evidence="6" key="2">
    <citation type="submission" date="2016-01" db="EMBL/GenBank/DDBJ databases">
        <title>Draft Genome Sequence of Paenibacillus amylolyticus Heshi-A3 that Was Isolated from Fermented Rice Bran with Aging Salted Mackerel, Which Was Named Heshiko as Traditional Fermented Seafood in Japan.</title>
        <authorList>
            <person name="Akuzawa S."/>
            <person name="Nakagawa J."/>
            <person name="Kanekatsu T."/>
            <person name="Kubota E."/>
            <person name="Ohtake R."/>
            <person name="Suzuki T."/>
            <person name="Kanesaki Y."/>
        </authorList>
    </citation>
    <scope>NUCLEOTIDE SEQUENCE [LARGE SCALE GENOMIC DNA]</scope>
    <source>
        <strain evidence="6">Heshi-A3</strain>
    </source>
</reference>
<dbReference type="Gene3D" id="2.60.220.30">
    <property type="match status" value="1"/>
</dbReference>
<dbReference type="Gene3D" id="3.90.1340.10">
    <property type="entry name" value="Phage tail collar domain"/>
    <property type="match status" value="3"/>
</dbReference>
<dbReference type="GO" id="GO:0030313">
    <property type="term" value="C:cell envelope"/>
    <property type="evidence" value="ECO:0007669"/>
    <property type="project" value="UniProtKB-SubCell"/>
</dbReference>
<sequence>MIYYTGRAFWKIALVFVLVFTALSAGWGTTKSAHAQEWYEKYVGEIQLFPYEFVPSGWEFAAGQKMNIQNNVALFSLLGTNYGGDGRSDFALPDLTSLPTPDGMGYYIATNGVFPARENGGTAMGHAGEVRIFPYTYSPDGWLKLDGSTYDAQSYPQLYSVISDVFGSQDGQKFTLPSISAPLPNQPLYFAVAARPMGGQNGTDIRNQNSAVLLGQTIPFLVPMQTNWSASDGRLLNLWSYTALFSLLGEKFGGNGINNFAIPDLRNNPYNFQYYTVDDIGLYPSRGDGGGVPSAVAGTSTIYTVATGQSLRIYSSDLMGNVPGSANAKGVSLRTQPQRGTVTQDSNGFIYQAPNVYFGNDSFTVRTYNDNGFATGYSTVQIKVEQPLPPVVTGVSDGGIYNRTVNPVFTSGTATLNGHPFTSGTAVTAEGSYMLVAMNRYGSTQVQFRIDLTPPTVIGVTNSGRYTVPPTITFSDGTATLNGAPFAYGGQVNQEGNYTLIVTDSANNKQTITFSYYAPRQLLFDSSGGTSVATQNLYYGDHGDEPTAPTRTGYTFTGWYSDAARTQPFDFTNTAIMTNTQLYAGWSINQYSVSFNSGGGTVVSDVPVTYGFTISAPTAPTRTGYRFTSWYSDAAQTQLFDFANTPITTNTQLYAGWNINRYTVSFDSNGGTAVANRQIDYGTLMSEPTAPTLTGYTFGGWYTDVAHTQRFEFVSMPITVDTQLYASWTLQSYTVTFDVYQGDHANVPDQTIEYGTLITRPTDPVRTGYTFTNWYADAAHTQPFDFQTIITDSVTLYAGWGTNQYTASFDSNGGTVVSEQLLDYGNPVQEPQQPSRTGYTFAGWYSDASLQQRFDFTTSSIQDHVQLYAGWERILYTVSFDTTGGSDIPDMSIGYGDQLTLINEPTSDTEGQVFAGWFADSQLTVKFDFSQPIESDVTLYAKWAVQVQQITFDTDEGTTIAPQTVAYGDLLSRPTDPERTGYAFAGWFTDSGQPFDFAATTVVADMTLYAKWNIAVRTVTFNTDGGTTIQAIEVNNGEMLSRPSDPVRTGYTFTGWYSDIARSQLFDFAIATVNADMTLYAGWTLPSPGGGNSGNNGNTGNSGGSVDSGSNESGGGSNSNSSPISSGSPSNDNNVTQASVSIPAGQAGELRLGTGVLLEVPAGASDQPLEIKAIVVDIPVTGLASNQRVVSQVVEFTKNTQGNFKIPVKLTLTFDPTSLRSNEKLAVLYQQEPNTPWTMVEDGKVDGNSIRVDVNHFTRFAVMAVPATIAVPVAANFSDIEGHWAADSIREAAGLGIVKGYADGTFHPGAQVTRAEFTAMLVRMLKPVSDHEDVISTMPAFVDAAQIGTWGIKEIAQASALGWIQGNEDGTLRPNAPITRAEMAVMVSRALTLTDVATESSFTDTASIPIWASQPAAHMQQSGLMKGRANGAFDSSALTTRAEATEVLMRARVK</sequence>
<dbReference type="InterPro" id="IPR013378">
    <property type="entry name" value="InlB-like_B-rpt"/>
</dbReference>
<feature type="domain" description="SLH" evidence="4">
    <location>
        <begin position="1338"/>
        <end position="1401"/>
    </location>
</feature>
<protein>
    <submittedName>
        <fullName evidence="5">Uncharacterized protein</fullName>
    </submittedName>
</protein>
<dbReference type="InterPro" id="IPR001119">
    <property type="entry name" value="SLH_dom"/>
</dbReference>
<evidence type="ECO:0000259" key="3">
    <source>
        <dbReference type="PROSITE" id="PS51145"/>
    </source>
</evidence>
<dbReference type="PROSITE" id="PS51272">
    <property type="entry name" value="SLH"/>
    <property type="match status" value="2"/>
</dbReference>
<evidence type="ECO:0000259" key="4">
    <source>
        <dbReference type="PROSITE" id="PS51272"/>
    </source>
</evidence>
<dbReference type="Pfam" id="PF07484">
    <property type="entry name" value="Collar"/>
    <property type="match status" value="3"/>
</dbReference>
<dbReference type="InterPro" id="IPR042229">
    <property type="entry name" value="Listeria/Bacterioides_rpt_sf"/>
</dbReference>
<comment type="subcellular location">
    <subcellularLocation>
        <location evidence="1">Cell envelope</location>
    </subcellularLocation>
</comment>
<accession>A0A100VPJ6</accession>
<gene>
    <name evidence="5" type="ORF">PAHA3_3797</name>
</gene>
<dbReference type="InterPro" id="IPR037053">
    <property type="entry name" value="Phage_tail_collar_dom_sf"/>
</dbReference>
<dbReference type="PANTHER" id="PTHR43308:SF5">
    <property type="entry name" value="S-LAYER PROTEIN _ PEPTIDOGLYCAN ENDO-BETA-N-ACETYLGLUCOSAMINIDASE"/>
    <property type="match status" value="1"/>
</dbReference>
<dbReference type="InterPro" id="IPR011083">
    <property type="entry name" value="Phage_tail_collar_dom"/>
</dbReference>
<organism evidence="5 6">
    <name type="scientific">Paenibacillus amylolyticus</name>
    <dbReference type="NCBI Taxonomy" id="1451"/>
    <lineage>
        <taxon>Bacteria</taxon>
        <taxon>Bacillati</taxon>
        <taxon>Bacillota</taxon>
        <taxon>Bacilli</taxon>
        <taxon>Bacillales</taxon>
        <taxon>Paenibacillaceae</taxon>
        <taxon>Paenibacillus</taxon>
    </lineage>
</organism>
<evidence type="ECO:0000256" key="2">
    <source>
        <dbReference type="SAM" id="MobiDB-lite"/>
    </source>
</evidence>
<dbReference type="EMBL" id="BCNV01000003">
    <property type="protein sequence ID" value="GAS83707.1"/>
    <property type="molecule type" value="Genomic_DNA"/>
</dbReference>
<reference evidence="5 6" key="1">
    <citation type="journal article" date="2016" name="Genome Announc.">
        <title>Draft Genome Sequence of Paenibacillus amylolyticus Heshi-A3, Isolated from Fermented Rice Bran in a Japanese Fermented Seafood Dish.</title>
        <authorList>
            <person name="Akuzawa S."/>
            <person name="Nagaoka J."/>
            <person name="Kanekatsu M."/>
            <person name="Kubota E."/>
            <person name="Ohtake R."/>
            <person name="Suzuki T."/>
            <person name="Kanesaki Y."/>
        </authorList>
    </citation>
    <scope>NUCLEOTIDE SEQUENCE [LARGE SCALE GENOMIC DNA]</scope>
    <source>
        <strain evidence="5 6">Heshi-A3</strain>
    </source>
</reference>
<dbReference type="PROSITE" id="PS51145">
    <property type="entry name" value="ZU5"/>
    <property type="match status" value="1"/>
</dbReference>
<dbReference type="SUPFAM" id="SSF88874">
    <property type="entry name" value="Receptor-binding domain of short tail fibre protein gp12"/>
    <property type="match status" value="3"/>
</dbReference>
<name>A0A100VPJ6_PAEAM</name>
<feature type="compositionally biased region" description="Low complexity" evidence="2">
    <location>
        <begin position="1095"/>
        <end position="1111"/>
    </location>
</feature>
<feature type="domain" description="SLH" evidence="4">
    <location>
        <begin position="1272"/>
        <end position="1335"/>
    </location>
</feature>
<evidence type="ECO:0000256" key="1">
    <source>
        <dbReference type="ARBA" id="ARBA00004196"/>
    </source>
</evidence>
<evidence type="ECO:0000313" key="5">
    <source>
        <dbReference type="EMBL" id="GAS83707.1"/>
    </source>
</evidence>
<dbReference type="Gene3D" id="2.60.40.4270">
    <property type="entry name" value="Listeria-Bacteroides repeat domain"/>
    <property type="match status" value="8"/>
</dbReference>
<dbReference type="RefSeq" id="WP_062836229.1">
    <property type="nucleotide sequence ID" value="NZ_BCNV01000003.1"/>
</dbReference>
<comment type="caution">
    <text evidence="5">The sequence shown here is derived from an EMBL/GenBank/DDBJ whole genome shotgun (WGS) entry which is preliminary data.</text>
</comment>
<dbReference type="Pfam" id="PF09479">
    <property type="entry name" value="Flg_new"/>
    <property type="match status" value="8"/>
</dbReference>
<dbReference type="PANTHER" id="PTHR43308">
    <property type="entry name" value="OUTER MEMBRANE PROTEIN ALPHA-RELATED"/>
    <property type="match status" value="1"/>
</dbReference>
<dbReference type="InterPro" id="IPR051465">
    <property type="entry name" value="Cell_Envelope_Struct_Comp"/>
</dbReference>
<feature type="domain" description="ZU5" evidence="3">
    <location>
        <begin position="1135"/>
        <end position="1266"/>
    </location>
</feature>
<dbReference type="NCBIfam" id="TIGR02543">
    <property type="entry name" value="List_Bact_rpt"/>
    <property type="match status" value="7"/>
</dbReference>
<proteinExistence type="predicted"/>
<feature type="compositionally biased region" description="Low complexity" evidence="2">
    <location>
        <begin position="1118"/>
        <end position="1134"/>
    </location>
</feature>
<dbReference type="Proteomes" id="UP000069697">
    <property type="component" value="Unassembled WGS sequence"/>
</dbReference>